<evidence type="ECO:0000259" key="5">
    <source>
        <dbReference type="PROSITE" id="PS50887"/>
    </source>
</evidence>
<feature type="transmembrane region" description="Helical" evidence="4">
    <location>
        <begin position="145"/>
        <end position="169"/>
    </location>
</feature>
<proteinExistence type="predicted"/>
<evidence type="ECO:0000256" key="4">
    <source>
        <dbReference type="SAM" id="Phobius"/>
    </source>
</evidence>
<keyword evidence="4" id="KW-0812">Transmembrane</keyword>
<dbReference type="SUPFAM" id="SSF55073">
    <property type="entry name" value="Nucleotide cyclase"/>
    <property type="match status" value="1"/>
</dbReference>
<accession>A0AAW7R2N6</accession>
<dbReference type="FunFam" id="3.30.70.270:FF:000001">
    <property type="entry name" value="Diguanylate cyclase domain protein"/>
    <property type="match status" value="1"/>
</dbReference>
<dbReference type="Gene3D" id="3.30.70.270">
    <property type="match status" value="1"/>
</dbReference>
<dbReference type="CDD" id="cd01949">
    <property type="entry name" value="GGDEF"/>
    <property type="match status" value="1"/>
</dbReference>
<keyword evidence="4" id="KW-0472">Membrane</keyword>
<evidence type="ECO:0000256" key="3">
    <source>
        <dbReference type="ARBA" id="ARBA00034247"/>
    </source>
</evidence>
<dbReference type="EMBL" id="JAGGJC010000002">
    <property type="protein sequence ID" value="MDN7129627.1"/>
    <property type="molecule type" value="Genomic_DNA"/>
</dbReference>
<evidence type="ECO:0000313" key="8">
    <source>
        <dbReference type="Proteomes" id="UP001169491"/>
    </source>
</evidence>
<dbReference type="InterPro" id="IPR000160">
    <property type="entry name" value="GGDEF_dom"/>
</dbReference>
<protein>
    <recommendedName>
        <fullName evidence="2">diguanylate cyclase</fullName>
        <ecNumber evidence="2">2.7.7.65</ecNumber>
    </recommendedName>
</protein>
<dbReference type="InterPro" id="IPR050469">
    <property type="entry name" value="Diguanylate_Cyclase"/>
</dbReference>
<dbReference type="Pfam" id="PF00990">
    <property type="entry name" value="GGDEF"/>
    <property type="match status" value="1"/>
</dbReference>
<dbReference type="PANTHER" id="PTHR45138">
    <property type="entry name" value="REGULATORY COMPONENTS OF SENSORY TRANSDUCTION SYSTEM"/>
    <property type="match status" value="1"/>
</dbReference>
<sequence length="346" mass="39324">MERSKNSEQRPQFWQVARRCCQLAAIVDIAFFAIFMALDSPILAWVNVVSVAMYAWAFYAFGQRQNGLAIVLVWTEVLVHSALGIILIGWDSGFHYYLLMFIPALAVTMRLGYAIILLVLLWAYYVGLYATSLYFAPLQPISAEALIGVNVFNLSVVFGMFSYLGFIYVRTVSSANRKLNRLASTDGLTLLHNRRHLTELTEAEITRSERYEKPMSVLLIDIDHFKLINDLFGHLKGDEVLQHLAKLIRMELRQHDLIGRWGGEEFLVVLPETDITTAEQVAERIRAAISSFNWSDNLKKDMTVTLSIGVSQLAPNETLNRILNRADKALYISKSCGRNRVTRLEK</sequence>
<dbReference type="AlphaFoldDB" id="A0AAW7R2N6"/>
<dbReference type="GO" id="GO:0052621">
    <property type="term" value="F:diguanylate cyclase activity"/>
    <property type="evidence" value="ECO:0007669"/>
    <property type="project" value="UniProtKB-EC"/>
</dbReference>
<dbReference type="SMART" id="SM00267">
    <property type="entry name" value="GGDEF"/>
    <property type="match status" value="1"/>
</dbReference>
<feature type="transmembrane region" description="Helical" evidence="4">
    <location>
        <begin position="20"/>
        <end position="38"/>
    </location>
</feature>
<evidence type="ECO:0000256" key="2">
    <source>
        <dbReference type="ARBA" id="ARBA00012528"/>
    </source>
</evidence>
<reference evidence="8 9" key="1">
    <citation type="submission" date="2021-03" db="EMBL/GenBank/DDBJ databases">
        <title>Pseudidiomarina terrestris, a new bacterium isolated from saline soil.</title>
        <authorList>
            <person name="Galisteo C."/>
            <person name="De La Haba R."/>
            <person name="Sanchez-Porro C."/>
            <person name="Ventosa A."/>
        </authorList>
    </citation>
    <scope>NUCLEOTIDE SEQUENCE [LARGE SCALE GENOMIC DNA]</scope>
    <source>
        <strain evidence="6 9">1APP75-32.1</strain>
        <strain evidence="8">1APR75-15</strain>
        <strain evidence="7">1ASR75-15</strain>
    </source>
</reference>
<evidence type="ECO:0000313" key="6">
    <source>
        <dbReference type="EMBL" id="MDN7124900.1"/>
    </source>
</evidence>
<keyword evidence="4" id="KW-1133">Transmembrane helix</keyword>
<name>A0AAW7R2N6_9GAMM</name>
<comment type="catalytic activity">
    <reaction evidence="3">
        <text>2 GTP = 3',3'-c-di-GMP + 2 diphosphate</text>
        <dbReference type="Rhea" id="RHEA:24898"/>
        <dbReference type="ChEBI" id="CHEBI:33019"/>
        <dbReference type="ChEBI" id="CHEBI:37565"/>
        <dbReference type="ChEBI" id="CHEBI:58805"/>
        <dbReference type="EC" id="2.7.7.65"/>
    </reaction>
</comment>
<dbReference type="NCBIfam" id="TIGR00254">
    <property type="entry name" value="GGDEF"/>
    <property type="match status" value="1"/>
</dbReference>
<feature type="transmembrane region" description="Helical" evidence="4">
    <location>
        <begin position="44"/>
        <end position="61"/>
    </location>
</feature>
<organism evidence="6 9">
    <name type="scientific">Pseudidiomarina terrestris</name>
    <dbReference type="NCBI Taxonomy" id="2820060"/>
    <lineage>
        <taxon>Bacteria</taxon>
        <taxon>Pseudomonadati</taxon>
        <taxon>Pseudomonadota</taxon>
        <taxon>Gammaproteobacteria</taxon>
        <taxon>Alteromonadales</taxon>
        <taxon>Idiomarinaceae</taxon>
        <taxon>Pseudidiomarina</taxon>
    </lineage>
</organism>
<dbReference type="EC" id="2.7.7.65" evidence="2"/>
<feature type="transmembrane region" description="Helical" evidence="4">
    <location>
        <begin position="68"/>
        <end position="90"/>
    </location>
</feature>
<comment type="caution">
    <text evidence="6">The sequence shown here is derived from an EMBL/GenBank/DDBJ whole genome shotgun (WGS) entry which is preliminary data.</text>
</comment>
<dbReference type="EMBL" id="JAGGJB010000004">
    <property type="protein sequence ID" value="MDN7124900.1"/>
    <property type="molecule type" value="Genomic_DNA"/>
</dbReference>
<dbReference type="InterPro" id="IPR029787">
    <property type="entry name" value="Nucleotide_cyclase"/>
</dbReference>
<evidence type="ECO:0000256" key="1">
    <source>
        <dbReference type="ARBA" id="ARBA00001946"/>
    </source>
</evidence>
<evidence type="ECO:0000313" key="7">
    <source>
        <dbReference type="EMBL" id="MDN7129627.1"/>
    </source>
</evidence>
<dbReference type="Proteomes" id="UP001169492">
    <property type="component" value="Unassembled WGS sequence"/>
</dbReference>
<dbReference type="PROSITE" id="PS50887">
    <property type="entry name" value="GGDEF"/>
    <property type="match status" value="1"/>
</dbReference>
<comment type="cofactor">
    <cofactor evidence="1">
        <name>Mg(2+)</name>
        <dbReference type="ChEBI" id="CHEBI:18420"/>
    </cofactor>
</comment>
<gene>
    <name evidence="6" type="ORF">J6I90_08395</name>
    <name evidence="7" type="ORF">J6I92_07065</name>
</gene>
<dbReference type="Proteomes" id="UP001169491">
    <property type="component" value="Unassembled WGS sequence"/>
</dbReference>
<dbReference type="PANTHER" id="PTHR45138:SF9">
    <property type="entry name" value="DIGUANYLATE CYCLASE DGCM-RELATED"/>
    <property type="match status" value="1"/>
</dbReference>
<keyword evidence="8" id="KW-1185">Reference proteome</keyword>
<feature type="transmembrane region" description="Helical" evidence="4">
    <location>
        <begin position="96"/>
        <end position="124"/>
    </location>
</feature>
<dbReference type="InterPro" id="IPR043128">
    <property type="entry name" value="Rev_trsase/Diguanyl_cyclase"/>
</dbReference>
<feature type="domain" description="GGDEF" evidence="5">
    <location>
        <begin position="213"/>
        <end position="346"/>
    </location>
</feature>
<evidence type="ECO:0000313" key="9">
    <source>
        <dbReference type="Proteomes" id="UP001169492"/>
    </source>
</evidence>